<protein>
    <recommendedName>
        <fullName evidence="1">C1q domain-containing protein</fullName>
    </recommendedName>
</protein>
<proteinExistence type="predicted"/>
<name>A0A7I8WEN9_9ANNE</name>
<feature type="domain" description="C1q" evidence="1">
    <location>
        <begin position="282"/>
        <end position="381"/>
    </location>
</feature>
<keyword evidence="3" id="KW-1185">Reference proteome</keyword>
<dbReference type="InterPro" id="IPR008983">
    <property type="entry name" value="Tumour_necrosis_fac-like_dom"/>
</dbReference>
<evidence type="ECO:0000259" key="1">
    <source>
        <dbReference type="Pfam" id="PF00386"/>
    </source>
</evidence>
<dbReference type="AlphaFoldDB" id="A0A7I8WEN9"/>
<dbReference type="EMBL" id="CAJFCJ010000069">
    <property type="protein sequence ID" value="CAD5126651.1"/>
    <property type="molecule type" value="Genomic_DNA"/>
</dbReference>
<reference evidence="2 3" key="1">
    <citation type="submission" date="2020-08" db="EMBL/GenBank/DDBJ databases">
        <authorList>
            <person name="Hejnol A."/>
        </authorList>
    </citation>
    <scope>NUCLEOTIDE SEQUENCE [LARGE SCALE GENOMIC DNA]</scope>
</reference>
<gene>
    <name evidence="2" type="ORF">DGYR_LOCUS13886</name>
</gene>
<dbReference type="Gene3D" id="2.60.120.40">
    <property type="match status" value="2"/>
</dbReference>
<evidence type="ECO:0000313" key="2">
    <source>
        <dbReference type="EMBL" id="CAD5126651.1"/>
    </source>
</evidence>
<sequence length="393" mass="44311">MNDFNQEAAVIKSNNPAFMVSLGKTGNVGEGRMNWENVHLNSQKLFNPADNSLNITKSGMYFLSMTATVVETSRVSLQLDGTGRELGMMRQKSNNNLNTITRDSLFFQTTLNKPYVQQAFNTANLTGGNNTLWTGFHYDSSSYFFGARDDEWMEKSSPIPLPIIMAMRGFRLENNNIKVSESGLYFVSFGSGFNSADDTIVSFHINDNKEQYRSINTFYMGRHTTHHTKSFLTYLQAGNSVGLTLADGTSYADADLQTYLAIFKLDSEKPYFCGTNSFDIDKSEFVRFHNIKFDSHNSWNNIEGKYVVPQSGTYYVTANFPFESNKHELDIEIRVNGNLLSTFYAGQSNDYDPYLSSTSMLLSLSRNDFLQIKIQGSNTKAENQGVLSIVYID</sequence>
<accession>A0A7I8WEN9</accession>
<dbReference type="Proteomes" id="UP000549394">
    <property type="component" value="Unassembled WGS sequence"/>
</dbReference>
<organism evidence="2 3">
    <name type="scientific">Dimorphilus gyrociliatus</name>
    <dbReference type="NCBI Taxonomy" id="2664684"/>
    <lineage>
        <taxon>Eukaryota</taxon>
        <taxon>Metazoa</taxon>
        <taxon>Spiralia</taxon>
        <taxon>Lophotrochozoa</taxon>
        <taxon>Annelida</taxon>
        <taxon>Polychaeta</taxon>
        <taxon>Polychaeta incertae sedis</taxon>
        <taxon>Dinophilidae</taxon>
        <taxon>Dimorphilus</taxon>
    </lineage>
</organism>
<evidence type="ECO:0000313" key="3">
    <source>
        <dbReference type="Proteomes" id="UP000549394"/>
    </source>
</evidence>
<comment type="caution">
    <text evidence="2">The sequence shown here is derived from an EMBL/GenBank/DDBJ whole genome shotgun (WGS) entry which is preliminary data.</text>
</comment>
<dbReference type="Pfam" id="PF00386">
    <property type="entry name" value="C1q"/>
    <property type="match status" value="1"/>
</dbReference>
<dbReference type="SUPFAM" id="SSF49842">
    <property type="entry name" value="TNF-like"/>
    <property type="match status" value="2"/>
</dbReference>
<dbReference type="InterPro" id="IPR001073">
    <property type="entry name" value="C1q_dom"/>
</dbReference>